<name>A0A9R1X7D4_LACSA</name>
<dbReference type="EMBL" id="NBSK02000007">
    <property type="protein sequence ID" value="KAJ0198452.1"/>
    <property type="molecule type" value="Genomic_DNA"/>
</dbReference>
<keyword evidence="2" id="KW-1185">Reference proteome</keyword>
<sequence>MAPEIVDDDIKHLLEKISHDIQRIGDQQNLMTRYYSLDFDFNDVKDILTHTRNPNYNGDWLSARKENLYYLNNLLNEWQLINKRNSFAHVKDREACLNIKKSLKKMMKEFKGEESSSRGDAEYSVTRHQDPKHLTFERNKKDVYRWSSRHGPRKVHGFENNVMAMERELVMRNINVPYKVFGVVGVAGIRKTTLCQDIFCRKLVKEHFCPRIWVC</sequence>
<evidence type="ECO:0000313" key="1">
    <source>
        <dbReference type="EMBL" id="KAJ0198452.1"/>
    </source>
</evidence>
<evidence type="ECO:0000313" key="2">
    <source>
        <dbReference type="Proteomes" id="UP000235145"/>
    </source>
</evidence>
<accession>A0A9R1X7D4</accession>
<comment type="caution">
    <text evidence="1">The sequence shown here is derived from an EMBL/GenBank/DDBJ whole genome shotgun (WGS) entry which is preliminary data.</text>
</comment>
<organism evidence="1 2">
    <name type="scientific">Lactuca sativa</name>
    <name type="common">Garden lettuce</name>
    <dbReference type="NCBI Taxonomy" id="4236"/>
    <lineage>
        <taxon>Eukaryota</taxon>
        <taxon>Viridiplantae</taxon>
        <taxon>Streptophyta</taxon>
        <taxon>Embryophyta</taxon>
        <taxon>Tracheophyta</taxon>
        <taxon>Spermatophyta</taxon>
        <taxon>Magnoliopsida</taxon>
        <taxon>eudicotyledons</taxon>
        <taxon>Gunneridae</taxon>
        <taxon>Pentapetalae</taxon>
        <taxon>asterids</taxon>
        <taxon>campanulids</taxon>
        <taxon>Asterales</taxon>
        <taxon>Asteraceae</taxon>
        <taxon>Cichorioideae</taxon>
        <taxon>Cichorieae</taxon>
        <taxon>Lactucinae</taxon>
        <taxon>Lactuca</taxon>
    </lineage>
</organism>
<proteinExistence type="predicted"/>
<dbReference type="Gene3D" id="3.40.50.300">
    <property type="entry name" value="P-loop containing nucleotide triphosphate hydrolases"/>
    <property type="match status" value="1"/>
</dbReference>
<dbReference type="Gramene" id="rna-gnl|WGS:NBSK|LSAT_7X21600_mrna">
    <property type="protein sequence ID" value="cds-PLY65629.1"/>
    <property type="gene ID" value="gene-LSAT_7X21600"/>
</dbReference>
<reference evidence="1 2" key="1">
    <citation type="journal article" date="2017" name="Nat. Commun.">
        <title>Genome assembly with in vitro proximity ligation data and whole-genome triplication in lettuce.</title>
        <authorList>
            <person name="Reyes-Chin-Wo S."/>
            <person name="Wang Z."/>
            <person name="Yang X."/>
            <person name="Kozik A."/>
            <person name="Arikit S."/>
            <person name="Song C."/>
            <person name="Xia L."/>
            <person name="Froenicke L."/>
            <person name="Lavelle D.O."/>
            <person name="Truco M.J."/>
            <person name="Xia R."/>
            <person name="Zhu S."/>
            <person name="Xu C."/>
            <person name="Xu H."/>
            <person name="Xu X."/>
            <person name="Cox K."/>
            <person name="Korf I."/>
            <person name="Meyers B.C."/>
            <person name="Michelmore R.W."/>
        </authorList>
    </citation>
    <scope>NUCLEOTIDE SEQUENCE [LARGE SCALE GENOMIC DNA]</scope>
    <source>
        <strain evidence="2">cv. Salinas</strain>
        <tissue evidence="1">Seedlings</tissue>
    </source>
</reference>
<gene>
    <name evidence="1" type="ORF">LSAT_V11C700351090</name>
</gene>
<protein>
    <recommendedName>
        <fullName evidence="3">NB-ARC domain-containing protein</fullName>
    </recommendedName>
</protein>
<dbReference type="AlphaFoldDB" id="A0A9R1X7D4"/>
<dbReference type="Proteomes" id="UP000235145">
    <property type="component" value="Unassembled WGS sequence"/>
</dbReference>
<evidence type="ECO:0008006" key="3">
    <source>
        <dbReference type="Google" id="ProtNLM"/>
    </source>
</evidence>
<dbReference type="InterPro" id="IPR027417">
    <property type="entry name" value="P-loop_NTPase"/>
</dbReference>